<dbReference type="EMBL" id="CP014206">
    <property type="protein sequence ID" value="AMK12693.1"/>
    <property type="molecule type" value="Genomic_DNA"/>
</dbReference>
<evidence type="ECO:0000313" key="2">
    <source>
        <dbReference type="Proteomes" id="UP000055611"/>
    </source>
</evidence>
<reference evidence="1 2" key="1">
    <citation type="journal article" date="2016" name="Front. Microbiol.">
        <title>Genome Sequence of the Piezophilic, Mesophilic Sulfate-Reducing Bacterium Desulfovibrio indicus J2T.</title>
        <authorList>
            <person name="Cao J."/>
            <person name="Maignien L."/>
            <person name="Shao Z."/>
            <person name="Alain K."/>
            <person name="Jebbar M."/>
        </authorList>
    </citation>
    <scope>NUCLEOTIDE SEQUENCE [LARGE SCALE GENOMIC DNA]</scope>
    <source>
        <strain evidence="1 2">J2</strain>
    </source>
</reference>
<name>A0ABM5YYK9_9BACT</name>
<sequence length="61" mass="7327">MKGAQVHGVIWFLPINFMSSLNDSFAKRFRLLNIKPLIILTKPHCSNLRIFRHIFKIWRYV</sequence>
<gene>
    <name evidence="1" type="ORF">AWY79_17060</name>
</gene>
<keyword evidence="2" id="KW-1185">Reference proteome</keyword>
<evidence type="ECO:0000313" key="1">
    <source>
        <dbReference type="EMBL" id="AMK12693.1"/>
    </source>
</evidence>
<protein>
    <submittedName>
        <fullName evidence="1">Uncharacterized protein</fullName>
    </submittedName>
</protein>
<organism evidence="1 2">
    <name type="scientific">Pseudodesulfovibrio indicus</name>
    <dbReference type="NCBI Taxonomy" id="1716143"/>
    <lineage>
        <taxon>Bacteria</taxon>
        <taxon>Pseudomonadati</taxon>
        <taxon>Thermodesulfobacteriota</taxon>
        <taxon>Desulfovibrionia</taxon>
        <taxon>Desulfovibrionales</taxon>
        <taxon>Desulfovibrionaceae</taxon>
    </lineage>
</organism>
<accession>A0ABM5YYK9</accession>
<dbReference type="Proteomes" id="UP000055611">
    <property type="component" value="Chromosome"/>
</dbReference>
<proteinExistence type="predicted"/>